<keyword evidence="3" id="KW-1185">Reference proteome</keyword>
<dbReference type="PANTHER" id="PTHR33360">
    <property type="entry name" value="TRANSPOSASE FOR INSERTION SEQUENCE ELEMENT IS200"/>
    <property type="match status" value="1"/>
</dbReference>
<dbReference type="InterPro" id="IPR002686">
    <property type="entry name" value="Transposase_17"/>
</dbReference>
<dbReference type="AlphaFoldDB" id="A0A176TF10"/>
<organism evidence="2 3">
    <name type="scientific">Polaribacter atrinae</name>
    <dbReference type="NCBI Taxonomy" id="1333662"/>
    <lineage>
        <taxon>Bacteria</taxon>
        <taxon>Pseudomonadati</taxon>
        <taxon>Bacteroidota</taxon>
        <taxon>Flavobacteriia</taxon>
        <taxon>Flavobacteriales</taxon>
        <taxon>Flavobacteriaceae</taxon>
    </lineage>
</organism>
<protein>
    <submittedName>
        <fullName evidence="2">Transposase</fullName>
    </submittedName>
</protein>
<dbReference type="SUPFAM" id="SSF143422">
    <property type="entry name" value="Transposase IS200-like"/>
    <property type="match status" value="1"/>
</dbReference>
<dbReference type="PANTHER" id="PTHR33360:SF2">
    <property type="entry name" value="TRANSPOSASE FOR INSERTION SEQUENCE ELEMENT IS200"/>
    <property type="match status" value="1"/>
</dbReference>
<gene>
    <name evidence="2" type="ORF">LPB303_02715</name>
</gene>
<comment type="caution">
    <text evidence="2">The sequence shown here is derived from an EMBL/GenBank/DDBJ whole genome shotgun (WGS) entry which is preliminary data.</text>
</comment>
<dbReference type="EMBL" id="LVWE01000003">
    <property type="protein sequence ID" value="OAD46460.1"/>
    <property type="molecule type" value="Genomic_DNA"/>
</dbReference>
<reference evidence="2 3" key="1">
    <citation type="submission" date="2016-02" db="EMBL/GenBank/DDBJ databases">
        <title>Draft genome sequence of Polaribacter atrinae KACC17473.</title>
        <authorList>
            <person name="Shin S.-K."/>
            <person name="Yi H."/>
        </authorList>
    </citation>
    <scope>NUCLEOTIDE SEQUENCE [LARGE SCALE GENOMIC DNA]</scope>
    <source>
        <strain evidence="2 3">KACC 17473</strain>
    </source>
</reference>
<dbReference type="InterPro" id="IPR036515">
    <property type="entry name" value="Transposase_17_sf"/>
</dbReference>
<name>A0A176TF10_9FLAO</name>
<dbReference type="NCBIfam" id="NF033573">
    <property type="entry name" value="transpos_IS200"/>
    <property type="match status" value="1"/>
</dbReference>
<feature type="domain" description="Transposase IS200-like" evidence="1">
    <location>
        <begin position="1"/>
        <end position="117"/>
    </location>
</feature>
<evidence type="ECO:0000259" key="1">
    <source>
        <dbReference type="SMART" id="SM01321"/>
    </source>
</evidence>
<dbReference type="Gene3D" id="3.30.70.1290">
    <property type="entry name" value="Transposase IS200-like"/>
    <property type="match status" value="1"/>
</dbReference>
<proteinExistence type="predicted"/>
<evidence type="ECO:0000313" key="3">
    <source>
        <dbReference type="Proteomes" id="UP000076923"/>
    </source>
</evidence>
<dbReference type="SMART" id="SM01321">
    <property type="entry name" value="Y1_Tnp"/>
    <property type="match status" value="1"/>
</dbReference>
<dbReference type="Pfam" id="PF01797">
    <property type="entry name" value="Y1_Tnp"/>
    <property type="match status" value="1"/>
</dbReference>
<dbReference type="GO" id="GO:0006313">
    <property type="term" value="P:DNA transposition"/>
    <property type="evidence" value="ECO:0007669"/>
    <property type="project" value="InterPro"/>
</dbReference>
<dbReference type="GO" id="GO:0003677">
    <property type="term" value="F:DNA binding"/>
    <property type="evidence" value="ECO:0007669"/>
    <property type="project" value="InterPro"/>
</dbReference>
<dbReference type="GO" id="GO:0004803">
    <property type="term" value="F:transposase activity"/>
    <property type="evidence" value="ECO:0007669"/>
    <property type="project" value="InterPro"/>
</dbReference>
<accession>A0A176TF10</accession>
<sequence>MYHLVFPLKYRKRVITEDVGKTLITICAEIPERYEIEFIEIGHESNHVHFLIQSVPKLSISKLVRILKSLTAREMFRLHPEIKLLLWGGNFWTSGFYANRVGLYAGKEVIQQYVQNQRKDKEEYKKIHSGQLKLF</sequence>
<evidence type="ECO:0000313" key="2">
    <source>
        <dbReference type="EMBL" id="OAD46460.1"/>
    </source>
</evidence>
<dbReference type="STRING" id="1333662.LPB303_02715"/>
<dbReference type="Proteomes" id="UP000076923">
    <property type="component" value="Unassembled WGS sequence"/>
</dbReference>